<feature type="compositionally biased region" description="Polar residues" evidence="1">
    <location>
        <begin position="1"/>
        <end position="26"/>
    </location>
</feature>
<accession>A0AAW0CPF7</accession>
<dbReference type="Proteomes" id="UP001383192">
    <property type="component" value="Unassembled WGS sequence"/>
</dbReference>
<evidence type="ECO:0000313" key="2">
    <source>
        <dbReference type="EMBL" id="KAK7040352.1"/>
    </source>
</evidence>
<name>A0AAW0CPF7_9AGAR</name>
<feature type="region of interest" description="Disordered" evidence="1">
    <location>
        <begin position="1"/>
        <end position="71"/>
    </location>
</feature>
<keyword evidence="3" id="KW-1185">Reference proteome</keyword>
<sequence>MSTTPSDVSPARDTSTQASVDSTPESASVPGIPGTAASTSGQDTRVPSQAEASGLSNTIPGSDRVPRPAGVPAQVPAANVANPTYQTEQRSDFTETLNYSRVYGENGIMTEIPLGGDEVTRFRTETRGEYSTTSNNCDLIMKGGCVPQGGSQPQLTGLSFSSVNYGDGALTNNASVLPTSYIEEHMRRIMAVRANPATNANAETPESMMQQEPSLR</sequence>
<protein>
    <submittedName>
        <fullName evidence="2">Uncharacterized protein</fullName>
    </submittedName>
</protein>
<feature type="compositionally biased region" description="Polar residues" evidence="1">
    <location>
        <begin position="36"/>
        <end position="60"/>
    </location>
</feature>
<proteinExistence type="predicted"/>
<reference evidence="2 3" key="1">
    <citation type="submission" date="2024-01" db="EMBL/GenBank/DDBJ databases">
        <title>A draft genome for a cacao thread blight-causing isolate of Paramarasmius palmivorus.</title>
        <authorList>
            <person name="Baruah I.K."/>
            <person name="Bukari Y."/>
            <person name="Amoako-Attah I."/>
            <person name="Meinhardt L.W."/>
            <person name="Bailey B.A."/>
            <person name="Cohen S.P."/>
        </authorList>
    </citation>
    <scope>NUCLEOTIDE SEQUENCE [LARGE SCALE GENOMIC DNA]</scope>
    <source>
        <strain evidence="2 3">GH-12</strain>
    </source>
</reference>
<gene>
    <name evidence="2" type="ORF">VNI00_009822</name>
</gene>
<organism evidence="2 3">
    <name type="scientific">Paramarasmius palmivorus</name>
    <dbReference type="NCBI Taxonomy" id="297713"/>
    <lineage>
        <taxon>Eukaryota</taxon>
        <taxon>Fungi</taxon>
        <taxon>Dikarya</taxon>
        <taxon>Basidiomycota</taxon>
        <taxon>Agaricomycotina</taxon>
        <taxon>Agaricomycetes</taxon>
        <taxon>Agaricomycetidae</taxon>
        <taxon>Agaricales</taxon>
        <taxon>Marasmiineae</taxon>
        <taxon>Marasmiaceae</taxon>
        <taxon>Paramarasmius</taxon>
    </lineage>
</organism>
<comment type="caution">
    <text evidence="2">The sequence shown here is derived from an EMBL/GenBank/DDBJ whole genome shotgun (WGS) entry which is preliminary data.</text>
</comment>
<dbReference type="EMBL" id="JAYKXP010000037">
    <property type="protein sequence ID" value="KAK7040352.1"/>
    <property type="molecule type" value="Genomic_DNA"/>
</dbReference>
<evidence type="ECO:0000313" key="3">
    <source>
        <dbReference type="Proteomes" id="UP001383192"/>
    </source>
</evidence>
<dbReference type="AlphaFoldDB" id="A0AAW0CPF7"/>
<evidence type="ECO:0000256" key="1">
    <source>
        <dbReference type="SAM" id="MobiDB-lite"/>
    </source>
</evidence>